<proteinExistence type="predicted"/>
<protein>
    <recommendedName>
        <fullName evidence="3">DUF222 domain-containing protein</fullName>
    </recommendedName>
</protein>
<accession>A0ABW9QQD5</accession>
<evidence type="ECO:0000313" key="1">
    <source>
        <dbReference type="EMBL" id="MST32035.1"/>
    </source>
</evidence>
<reference evidence="1 2" key="1">
    <citation type="submission" date="2019-11" db="EMBL/GenBank/DDBJ databases">
        <title>Acidiferrimicrobium australis gen. nov., sp. nov., an acidophilic and obligately heterotrophic, member of the Actinobacteria that catalyses dissimilatory oxido- reduction of iron isolated from metal-rich acidic water in Chile.</title>
        <authorList>
            <person name="Gonzalez D."/>
            <person name="Huber K."/>
            <person name="Hedrich S."/>
            <person name="Rojas-Villalobos C."/>
            <person name="Quatrini R."/>
            <person name="Dinamarca M.A."/>
            <person name="Schwarz A."/>
            <person name="Canales C."/>
            <person name="Nancucheo I."/>
        </authorList>
    </citation>
    <scope>NUCLEOTIDE SEQUENCE [LARGE SCALE GENOMIC DNA]</scope>
    <source>
        <strain evidence="1 2">USS-CCA1</strain>
    </source>
</reference>
<evidence type="ECO:0008006" key="3">
    <source>
        <dbReference type="Google" id="ProtNLM"/>
    </source>
</evidence>
<keyword evidence="2" id="KW-1185">Reference proteome</keyword>
<evidence type="ECO:0000313" key="2">
    <source>
        <dbReference type="Proteomes" id="UP000437736"/>
    </source>
</evidence>
<sequence length="133" mass="14428">MAEGATRWEDAYRSWEQAVDVRGRVVARMERKLLVATGGLSVARFEAVCRRRSVRSVAEAQRKASAIRTRLVVDGVVAERDRAVAAADAAVLVARIVLAEASKVLLCYGTAGPRLVGRSRAELRRLARLPAGS</sequence>
<gene>
    <name evidence="1" type="ORF">GHK86_04750</name>
</gene>
<dbReference type="Proteomes" id="UP000437736">
    <property type="component" value="Unassembled WGS sequence"/>
</dbReference>
<organism evidence="1 2">
    <name type="scientific">Acidiferrimicrobium australe</name>
    <dbReference type="NCBI Taxonomy" id="2664430"/>
    <lineage>
        <taxon>Bacteria</taxon>
        <taxon>Bacillati</taxon>
        <taxon>Actinomycetota</taxon>
        <taxon>Acidimicrobiia</taxon>
        <taxon>Acidimicrobiales</taxon>
        <taxon>Acidimicrobiaceae</taxon>
        <taxon>Acidiferrimicrobium</taxon>
    </lineage>
</organism>
<comment type="caution">
    <text evidence="1">The sequence shown here is derived from an EMBL/GenBank/DDBJ whole genome shotgun (WGS) entry which is preliminary data.</text>
</comment>
<name>A0ABW9QQD5_9ACTN</name>
<dbReference type="EMBL" id="WJHE01000201">
    <property type="protein sequence ID" value="MST32035.1"/>
    <property type="molecule type" value="Genomic_DNA"/>
</dbReference>